<sequence length="547" mass="60221">MTSKYDLLITIDQSTGINPGVGDRAYCPGQTIKGTVDLNVYEKLNIEQIQVSLLGFEETTFVQGTGRDPRTWKEKHIFLKHFRPILPMKPNRATYKFEQDDNKHSAYEFLIPEYSNCETCRRVEKLPPSMEEAQAVSSGKVMATASIIYQIEVVVESKAIGNIFFHEKFTVHPLAAIGDNRYNDIKRNYVSGEKVFKSKIPDGGNATSSHTSGQKKSSFRSMFSSSGGSLSKSYNLPLKIGIRPEESFVKIIPGRNVNIPSTSFLFEYMNDILTDPPLVSSRNNTSTRLGQFIIRSLKISARYPYIKIFCAGNDFSVQSKKMIYVNNTLNVPFDIGNEFKYNSSTNTFQKEMLLLEDITGHMIDIPLDSYQAEFPLHCNHIARMKGALEFAIGLVTAADSDAKPEYITVTVPFDFRGVEEEFQAPSEPLPNFSDLNIQAPPGPPPGDYKAPPGPPPGDSKAPLGPPTTNDDHKAPVGPPPNHSEYSAPSGPPPTSSTDDKSATGSDPSDFASPAGPPPSAPLRNQTDTLIDLDSTGEALPTYTEMKK</sequence>
<feature type="region of interest" description="Disordered" evidence="1">
    <location>
        <begin position="424"/>
        <end position="547"/>
    </location>
</feature>
<organism evidence="2 3">
    <name type="scientific">[Candida] railenensis</name>
    <dbReference type="NCBI Taxonomy" id="45579"/>
    <lineage>
        <taxon>Eukaryota</taxon>
        <taxon>Fungi</taxon>
        <taxon>Dikarya</taxon>
        <taxon>Ascomycota</taxon>
        <taxon>Saccharomycotina</taxon>
        <taxon>Pichiomycetes</taxon>
        <taxon>Debaryomycetaceae</taxon>
        <taxon>Kurtzmaniella</taxon>
    </lineage>
</organism>
<dbReference type="InterPro" id="IPR014756">
    <property type="entry name" value="Ig_E-set"/>
</dbReference>
<gene>
    <name evidence="2" type="ORF">CLIB1423_06S05182</name>
</gene>
<feature type="compositionally biased region" description="Low complexity" evidence="1">
    <location>
        <begin position="502"/>
        <end position="513"/>
    </location>
</feature>
<proteinExistence type="predicted"/>
<dbReference type="InterPro" id="IPR014752">
    <property type="entry name" value="Arrestin-like_C"/>
</dbReference>
<protein>
    <submittedName>
        <fullName evidence="2">Uncharacterized protein</fullName>
    </submittedName>
</protein>
<feature type="compositionally biased region" description="Pro residues" evidence="1">
    <location>
        <begin position="440"/>
        <end position="457"/>
    </location>
</feature>
<evidence type="ECO:0000313" key="2">
    <source>
        <dbReference type="EMBL" id="CAH2352383.1"/>
    </source>
</evidence>
<dbReference type="Proteomes" id="UP000837801">
    <property type="component" value="Unassembled WGS sequence"/>
</dbReference>
<dbReference type="Gene3D" id="2.60.40.640">
    <property type="match status" value="1"/>
</dbReference>
<comment type="caution">
    <text evidence="2">The sequence shown here is derived from an EMBL/GenBank/DDBJ whole genome shotgun (WGS) entry which is preliminary data.</text>
</comment>
<keyword evidence="3" id="KW-1185">Reference proteome</keyword>
<reference evidence="2" key="1">
    <citation type="submission" date="2022-03" db="EMBL/GenBank/DDBJ databases">
        <authorList>
            <person name="Legras J.-L."/>
            <person name="Devillers H."/>
            <person name="Grondin C."/>
        </authorList>
    </citation>
    <scope>NUCLEOTIDE SEQUENCE</scope>
    <source>
        <strain evidence="2">CLIB 1423</strain>
    </source>
</reference>
<dbReference type="EMBL" id="CAKXYY010000006">
    <property type="protein sequence ID" value="CAH2352383.1"/>
    <property type="molecule type" value="Genomic_DNA"/>
</dbReference>
<feature type="region of interest" description="Disordered" evidence="1">
    <location>
        <begin position="201"/>
        <end position="228"/>
    </location>
</feature>
<feature type="compositionally biased region" description="Polar residues" evidence="1">
    <location>
        <begin position="205"/>
        <end position="214"/>
    </location>
</feature>
<dbReference type="AlphaFoldDB" id="A0A9P0QPK2"/>
<feature type="compositionally biased region" description="Low complexity" evidence="1">
    <location>
        <begin position="215"/>
        <end position="228"/>
    </location>
</feature>
<dbReference type="SUPFAM" id="SSF81296">
    <property type="entry name" value="E set domains"/>
    <property type="match status" value="1"/>
</dbReference>
<accession>A0A9P0QPK2</accession>
<name>A0A9P0QPK2_9ASCO</name>
<evidence type="ECO:0000256" key="1">
    <source>
        <dbReference type="SAM" id="MobiDB-lite"/>
    </source>
</evidence>
<evidence type="ECO:0000313" key="3">
    <source>
        <dbReference type="Proteomes" id="UP000837801"/>
    </source>
</evidence>